<proteinExistence type="predicted"/>
<dbReference type="STRING" id="1121305.CLCOL_08630"/>
<dbReference type="AlphaFoldDB" id="A0A151APW9"/>
<accession>A0A151APW9</accession>
<comment type="caution">
    <text evidence="1">The sequence shown here is derived from an EMBL/GenBank/DDBJ whole genome shotgun (WGS) entry which is preliminary data.</text>
</comment>
<keyword evidence="2" id="KW-1185">Reference proteome</keyword>
<dbReference type="EMBL" id="LTBB01000003">
    <property type="protein sequence ID" value="KYH29632.1"/>
    <property type="molecule type" value="Genomic_DNA"/>
</dbReference>
<protein>
    <submittedName>
        <fullName evidence="1">Uncharacterized protein</fullName>
    </submittedName>
</protein>
<organism evidence="1 2">
    <name type="scientific">Clostridium colicanis DSM 13634</name>
    <dbReference type="NCBI Taxonomy" id="1121305"/>
    <lineage>
        <taxon>Bacteria</taxon>
        <taxon>Bacillati</taxon>
        <taxon>Bacillota</taxon>
        <taxon>Clostridia</taxon>
        <taxon>Eubacteriales</taxon>
        <taxon>Clostridiaceae</taxon>
        <taxon>Clostridium</taxon>
    </lineage>
</organism>
<dbReference type="Proteomes" id="UP000075374">
    <property type="component" value="Unassembled WGS sequence"/>
</dbReference>
<dbReference type="PATRIC" id="fig|1121305.3.peg.878"/>
<name>A0A151APW9_9CLOT</name>
<sequence>MIIIESLVNIFKFLTSYSKITLVEFNLKL</sequence>
<evidence type="ECO:0000313" key="2">
    <source>
        <dbReference type="Proteomes" id="UP000075374"/>
    </source>
</evidence>
<reference evidence="1 2" key="1">
    <citation type="submission" date="2016-02" db="EMBL/GenBank/DDBJ databases">
        <title>Genome sequence of Clostridium colicanis DSM 13634.</title>
        <authorList>
            <person name="Poehlein A."/>
            <person name="Daniel R."/>
        </authorList>
    </citation>
    <scope>NUCLEOTIDE SEQUENCE [LARGE SCALE GENOMIC DNA]</scope>
    <source>
        <strain evidence="1 2">DSM 13634</strain>
    </source>
</reference>
<evidence type="ECO:0000313" key="1">
    <source>
        <dbReference type="EMBL" id="KYH29632.1"/>
    </source>
</evidence>
<gene>
    <name evidence="1" type="ORF">CLCOL_08630</name>
</gene>